<dbReference type="GO" id="GO:0016020">
    <property type="term" value="C:membrane"/>
    <property type="evidence" value="ECO:0007669"/>
    <property type="project" value="UniProtKB-SubCell"/>
</dbReference>
<protein>
    <submittedName>
        <fullName evidence="9">TM2 domain-containing protein</fullName>
    </submittedName>
</protein>
<evidence type="ECO:0000256" key="5">
    <source>
        <dbReference type="SAM" id="MobiDB-lite"/>
    </source>
</evidence>
<dbReference type="Proteomes" id="UP000509750">
    <property type="component" value="Chromosome"/>
</dbReference>
<dbReference type="AlphaFoldDB" id="A0A7D5KTZ9"/>
<evidence type="ECO:0000256" key="4">
    <source>
        <dbReference type="ARBA" id="ARBA00023136"/>
    </source>
</evidence>
<keyword evidence="2 6" id="KW-0812">Transmembrane</keyword>
<feature type="transmembrane region" description="Helical" evidence="6">
    <location>
        <begin position="151"/>
        <end position="175"/>
    </location>
</feature>
<dbReference type="GeneID" id="56027949"/>
<accession>A0A7D5KTZ9</accession>
<feature type="domain" description="TM2" evidence="7">
    <location>
        <begin position="122"/>
        <end position="172"/>
    </location>
</feature>
<comment type="subcellular location">
    <subcellularLocation>
        <location evidence="1">Membrane</location>
        <topology evidence="1">Multi-pass membrane protein</topology>
    </subcellularLocation>
</comment>
<dbReference type="EMBL" id="CP058529">
    <property type="protein sequence ID" value="QLG26740.1"/>
    <property type="molecule type" value="Genomic_DNA"/>
</dbReference>
<dbReference type="InterPro" id="IPR007829">
    <property type="entry name" value="TM2"/>
</dbReference>
<feature type="region of interest" description="Disordered" evidence="5">
    <location>
        <begin position="1"/>
        <end position="51"/>
    </location>
</feature>
<feature type="compositionally biased region" description="Acidic residues" evidence="5">
    <location>
        <begin position="1"/>
        <end position="18"/>
    </location>
</feature>
<dbReference type="KEGG" id="halg:HUG10_03910"/>
<feature type="domain" description="DZANK-type" evidence="8">
    <location>
        <begin position="55"/>
        <end position="112"/>
    </location>
</feature>
<keyword evidence="10" id="KW-1185">Reference proteome</keyword>
<keyword evidence="4 6" id="KW-0472">Membrane</keyword>
<proteinExistence type="predicted"/>
<dbReference type="InterPro" id="IPR025874">
    <property type="entry name" value="DZR"/>
</dbReference>
<name>A0A7D5KTZ9_9EURY</name>
<evidence type="ECO:0000259" key="7">
    <source>
        <dbReference type="Pfam" id="PF05154"/>
    </source>
</evidence>
<gene>
    <name evidence="9" type="ORF">HUG10_03910</name>
</gene>
<dbReference type="RefSeq" id="WP_179168315.1">
    <property type="nucleotide sequence ID" value="NZ_CP058529.1"/>
</dbReference>
<keyword evidence="3 6" id="KW-1133">Transmembrane helix</keyword>
<evidence type="ECO:0000259" key="8">
    <source>
        <dbReference type="Pfam" id="PF12773"/>
    </source>
</evidence>
<evidence type="ECO:0000256" key="3">
    <source>
        <dbReference type="ARBA" id="ARBA00022989"/>
    </source>
</evidence>
<evidence type="ECO:0000256" key="6">
    <source>
        <dbReference type="SAM" id="Phobius"/>
    </source>
</evidence>
<dbReference type="OrthoDB" id="64860at2157"/>
<reference evidence="9 10" key="1">
    <citation type="submission" date="2020-07" db="EMBL/GenBank/DDBJ databases">
        <title>Gai3-2, isolated from salt lake.</title>
        <authorList>
            <person name="Cui H."/>
            <person name="Shi X."/>
        </authorList>
    </citation>
    <scope>NUCLEOTIDE SEQUENCE [LARGE SCALE GENOMIC DNA]</scope>
    <source>
        <strain evidence="9 10">Gai3-2</strain>
    </source>
</reference>
<evidence type="ECO:0000313" key="9">
    <source>
        <dbReference type="EMBL" id="QLG26740.1"/>
    </source>
</evidence>
<evidence type="ECO:0000313" key="10">
    <source>
        <dbReference type="Proteomes" id="UP000509750"/>
    </source>
</evidence>
<organism evidence="9 10">
    <name type="scientific">Halorarum halophilum</name>
    <dbReference type="NCBI Taxonomy" id="2743090"/>
    <lineage>
        <taxon>Archaea</taxon>
        <taxon>Methanobacteriati</taxon>
        <taxon>Methanobacteriota</taxon>
        <taxon>Stenosarchaea group</taxon>
        <taxon>Halobacteria</taxon>
        <taxon>Halobacteriales</taxon>
        <taxon>Haloferacaceae</taxon>
        <taxon>Halorarum</taxon>
    </lineage>
</organism>
<sequence length="189" mass="19907">MSSDEPSDDPTDELAGDGDADRERTSSGVEDDPTASGGGREPVPTAGATTGRKHCISCGEDISADAAVCPECGVNQSRVPGSAGPGRTADEKYCTNCGAVINREAEMCPECGTTQTVGISGEKDKLAAALIAIFLGGLGIHKFYLGDNRMGVIYLCFFWTGIPALLGLIEGIIYLTKTDEEFQWRYVTD</sequence>
<evidence type="ECO:0000256" key="2">
    <source>
        <dbReference type="ARBA" id="ARBA00022692"/>
    </source>
</evidence>
<feature type="transmembrane region" description="Helical" evidence="6">
    <location>
        <begin position="126"/>
        <end position="145"/>
    </location>
</feature>
<dbReference type="Pfam" id="PF05154">
    <property type="entry name" value="TM2"/>
    <property type="match status" value="1"/>
</dbReference>
<evidence type="ECO:0000256" key="1">
    <source>
        <dbReference type="ARBA" id="ARBA00004141"/>
    </source>
</evidence>
<dbReference type="Pfam" id="PF12773">
    <property type="entry name" value="DZR"/>
    <property type="match status" value="1"/>
</dbReference>